<organism evidence="2 3">
    <name type="scientific">Orchesella dallaii</name>
    <dbReference type="NCBI Taxonomy" id="48710"/>
    <lineage>
        <taxon>Eukaryota</taxon>
        <taxon>Metazoa</taxon>
        <taxon>Ecdysozoa</taxon>
        <taxon>Arthropoda</taxon>
        <taxon>Hexapoda</taxon>
        <taxon>Collembola</taxon>
        <taxon>Entomobryomorpha</taxon>
        <taxon>Entomobryoidea</taxon>
        <taxon>Orchesellidae</taxon>
        <taxon>Orchesellinae</taxon>
        <taxon>Orchesella</taxon>
    </lineage>
</organism>
<feature type="region of interest" description="Disordered" evidence="1">
    <location>
        <begin position="1"/>
        <end position="26"/>
    </location>
</feature>
<evidence type="ECO:0000256" key="1">
    <source>
        <dbReference type="SAM" id="MobiDB-lite"/>
    </source>
</evidence>
<reference evidence="2 3" key="1">
    <citation type="submission" date="2024-08" db="EMBL/GenBank/DDBJ databases">
        <authorList>
            <person name="Cucini C."/>
            <person name="Frati F."/>
        </authorList>
    </citation>
    <scope>NUCLEOTIDE SEQUENCE [LARGE SCALE GENOMIC DNA]</scope>
</reference>
<gene>
    <name evidence="2" type="ORF">ODALV1_LOCUS24323</name>
</gene>
<comment type="caution">
    <text evidence="2">The sequence shown here is derived from an EMBL/GenBank/DDBJ whole genome shotgun (WGS) entry which is preliminary data.</text>
</comment>
<evidence type="ECO:0000313" key="2">
    <source>
        <dbReference type="EMBL" id="CAL8131788.1"/>
    </source>
</evidence>
<evidence type="ECO:0000313" key="3">
    <source>
        <dbReference type="Proteomes" id="UP001642540"/>
    </source>
</evidence>
<name>A0ABP1RNR4_9HEXA</name>
<feature type="region of interest" description="Disordered" evidence="1">
    <location>
        <begin position="71"/>
        <end position="92"/>
    </location>
</feature>
<dbReference type="Proteomes" id="UP001642540">
    <property type="component" value="Unassembled WGS sequence"/>
</dbReference>
<keyword evidence="3" id="KW-1185">Reference proteome</keyword>
<protein>
    <submittedName>
        <fullName evidence="2">Uncharacterized protein</fullName>
    </submittedName>
</protein>
<accession>A0ABP1RNR4</accession>
<dbReference type="EMBL" id="CAXLJM020000090">
    <property type="protein sequence ID" value="CAL8131788.1"/>
    <property type="molecule type" value="Genomic_DNA"/>
</dbReference>
<sequence length="116" mass="12053">MKIQKDQSIEIVSTDGVTGTTQPHECISGESPQVFIESQAVETADVNHGAITPLTSGATVMFTCCSAASAQASSESAGEPTTEEDEDAVSNAYYYSVANKQDTISASSSSEPSRVP</sequence>
<proteinExistence type="predicted"/>